<dbReference type="CDD" id="cd04130">
    <property type="entry name" value="Wrch_1"/>
    <property type="match status" value="1"/>
</dbReference>
<dbReference type="SUPFAM" id="SSF52540">
    <property type="entry name" value="P-loop containing nucleoside triphosphate hydrolases"/>
    <property type="match status" value="1"/>
</dbReference>
<comment type="caution">
    <text evidence="4">The sequence shown here is derived from an EMBL/GenBank/DDBJ whole genome shotgun (WGS) entry which is preliminary data.</text>
</comment>
<keyword evidence="2" id="KW-0342">GTP-binding</keyword>
<name>A0ABP0FP69_CLALP</name>
<keyword evidence="5" id="KW-1185">Reference proteome</keyword>
<dbReference type="PROSITE" id="PS51419">
    <property type="entry name" value="RAB"/>
    <property type="match status" value="1"/>
</dbReference>
<dbReference type="SMART" id="SM00174">
    <property type="entry name" value="RHO"/>
    <property type="match status" value="1"/>
</dbReference>
<reference evidence="4 5" key="1">
    <citation type="submission" date="2024-02" db="EMBL/GenBank/DDBJ databases">
        <authorList>
            <person name="Daric V."/>
            <person name="Darras S."/>
        </authorList>
    </citation>
    <scope>NUCLEOTIDE SEQUENCE [LARGE SCALE GENOMIC DNA]</scope>
</reference>
<accession>A0ABP0FP69</accession>
<dbReference type="SMART" id="SM00173">
    <property type="entry name" value="RAS"/>
    <property type="match status" value="1"/>
</dbReference>
<evidence type="ECO:0000313" key="5">
    <source>
        <dbReference type="Proteomes" id="UP001642483"/>
    </source>
</evidence>
<evidence type="ECO:0000256" key="1">
    <source>
        <dbReference type="ARBA" id="ARBA00022741"/>
    </source>
</evidence>
<feature type="region of interest" description="Disordered" evidence="3">
    <location>
        <begin position="1"/>
        <end position="22"/>
    </location>
</feature>
<organism evidence="4 5">
    <name type="scientific">Clavelina lepadiformis</name>
    <name type="common">Light-bulb sea squirt</name>
    <name type="synonym">Ascidia lepadiformis</name>
    <dbReference type="NCBI Taxonomy" id="159417"/>
    <lineage>
        <taxon>Eukaryota</taxon>
        <taxon>Metazoa</taxon>
        <taxon>Chordata</taxon>
        <taxon>Tunicata</taxon>
        <taxon>Ascidiacea</taxon>
        <taxon>Aplousobranchia</taxon>
        <taxon>Clavelinidae</taxon>
        <taxon>Clavelina</taxon>
    </lineage>
</organism>
<sequence length="256" mass="29218">MAPDVPSRYGHHQFPRPSPDVIPAADKCAEDREQRLKCVLLGDGAVGKTSLIVSYTTNGYPTEYVPTAFDNYSVRINVDGQPTRLQMCDTAGQDEFDNMRPLCYPGTDVILVCFSVVRPTSLCNVRDKWLPEIKKYLPKIPIVLVGTQTDLRSSVDVLVDLARYSEHPVTEEEGIDFARECGATRYMECSALTQKNLKEVFDTAIVEALEYKENKQKKRKRSWRKKKSLSTEQAQWKAIQVRRKSVVWWKKAFCFA</sequence>
<dbReference type="Pfam" id="PF00071">
    <property type="entry name" value="Ras"/>
    <property type="match status" value="1"/>
</dbReference>
<evidence type="ECO:0000313" key="4">
    <source>
        <dbReference type="EMBL" id="CAK8680481.1"/>
    </source>
</evidence>
<dbReference type="Gene3D" id="3.40.50.300">
    <property type="entry name" value="P-loop containing nucleotide triphosphate hydrolases"/>
    <property type="match status" value="1"/>
</dbReference>
<dbReference type="PROSITE" id="PS51421">
    <property type="entry name" value="RAS"/>
    <property type="match status" value="1"/>
</dbReference>
<dbReference type="EMBL" id="CAWYQH010000068">
    <property type="protein sequence ID" value="CAK8680481.1"/>
    <property type="molecule type" value="Genomic_DNA"/>
</dbReference>
<dbReference type="NCBIfam" id="TIGR00231">
    <property type="entry name" value="small_GTP"/>
    <property type="match status" value="1"/>
</dbReference>
<dbReference type="PANTHER" id="PTHR24072">
    <property type="entry name" value="RHO FAMILY GTPASE"/>
    <property type="match status" value="1"/>
</dbReference>
<dbReference type="SMART" id="SM00175">
    <property type="entry name" value="RAB"/>
    <property type="match status" value="1"/>
</dbReference>
<evidence type="ECO:0000256" key="3">
    <source>
        <dbReference type="SAM" id="MobiDB-lite"/>
    </source>
</evidence>
<keyword evidence="1" id="KW-0547">Nucleotide-binding</keyword>
<proteinExistence type="predicted"/>
<dbReference type="InterPro" id="IPR003578">
    <property type="entry name" value="Small_GTPase_Rho"/>
</dbReference>
<evidence type="ECO:0000256" key="2">
    <source>
        <dbReference type="ARBA" id="ARBA00023134"/>
    </source>
</evidence>
<dbReference type="InterPro" id="IPR005225">
    <property type="entry name" value="Small_GTP-bd"/>
</dbReference>
<gene>
    <name evidence="4" type="ORF">CVLEPA_LOCUS10728</name>
</gene>
<dbReference type="InterPro" id="IPR001806">
    <property type="entry name" value="Small_GTPase"/>
</dbReference>
<dbReference type="PRINTS" id="PR00449">
    <property type="entry name" value="RASTRNSFRMNG"/>
</dbReference>
<dbReference type="PROSITE" id="PS51420">
    <property type="entry name" value="RHO"/>
    <property type="match status" value="1"/>
</dbReference>
<dbReference type="InterPro" id="IPR027417">
    <property type="entry name" value="P-loop_NTPase"/>
</dbReference>
<protein>
    <submittedName>
        <fullName evidence="4">Uncharacterized protein</fullName>
    </submittedName>
</protein>
<dbReference type="Proteomes" id="UP001642483">
    <property type="component" value="Unassembled WGS sequence"/>
</dbReference>